<dbReference type="EMBL" id="BQNB010017665">
    <property type="protein sequence ID" value="GJT65855.1"/>
    <property type="molecule type" value="Genomic_DNA"/>
</dbReference>
<reference evidence="1" key="1">
    <citation type="journal article" date="2022" name="Int. J. Mol. Sci.">
        <title>Draft Genome of Tanacetum Coccineum: Genomic Comparison of Closely Related Tanacetum-Family Plants.</title>
        <authorList>
            <person name="Yamashiro T."/>
            <person name="Shiraishi A."/>
            <person name="Nakayama K."/>
            <person name="Satake H."/>
        </authorList>
    </citation>
    <scope>NUCLEOTIDE SEQUENCE</scope>
</reference>
<evidence type="ECO:0000313" key="1">
    <source>
        <dbReference type="EMBL" id="GJT65855.1"/>
    </source>
</evidence>
<gene>
    <name evidence="1" type="ORF">Tco_1017335</name>
</gene>
<feature type="non-terminal residue" evidence="1">
    <location>
        <position position="1"/>
    </location>
</feature>
<sequence>IDLNKQVVESHNELETDLEDVLPEVADPEMLL</sequence>
<accession>A0ABQ5FR77</accession>
<proteinExistence type="predicted"/>
<protein>
    <submittedName>
        <fullName evidence="1">Uncharacterized protein</fullName>
    </submittedName>
</protein>
<dbReference type="Proteomes" id="UP001151760">
    <property type="component" value="Unassembled WGS sequence"/>
</dbReference>
<evidence type="ECO:0000313" key="2">
    <source>
        <dbReference type="Proteomes" id="UP001151760"/>
    </source>
</evidence>
<comment type="caution">
    <text evidence="1">The sequence shown here is derived from an EMBL/GenBank/DDBJ whole genome shotgun (WGS) entry which is preliminary data.</text>
</comment>
<keyword evidence="2" id="KW-1185">Reference proteome</keyword>
<reference evidence="1" key="2">
    <citation type="submission" date="2022-01" db="EMBL/GenBank/DDBJ databases">
        <authorList>
            <person name="Yamashiro T."/>
            <person name="Shiraishi A."/>
            <person name="Satake H."/>
            <person name="Nakayama K."/>
        </authorList>
    </citation>
    <scope>NUCLEOTIDE SEQUENCE</scope>
</reference>
<name>A0ABQ5FR77_9ASTR</name>
<organism evidence="1 2">
    <name type="scientific">Tanacetum coccineum</name>
    <dbReference type="NCBI Taxonomy" id="301880"/>
    <lineage>
        <taxon>Eukaryota</taxon>
        <taxon>Viridiplantae</taxon>
        <taxon>Streptophyta</taxon>
        <taxon>Embryophyta</taxon>
        <taxon>Tracheophyta</taxon>
        <taxon>Spermatophyta</taxon>
        <taxon>Magnoliopsida</taxon>
        <taxon>eudicotyledons</taxon>
        <taxon>Gunneridae</taxon>
        <taxon>Pentapetalae</taxon>
        <taxon>asterids</taxon>
        <taxon>campanulids</taxon>
        <taxon>Asterales</taxon>
        <taxon>Asteraceae</taxon>
        <taxon>Asteroideae</taxon>
        <taxon>Anthemideae</taxon>
        <taxon>Anthemidinae</taxon>
        <taxon>Tanacetum</taxon>
    </lineage>
</organism>